<sequence length="209" mass="23271">MPRLQSKFCRMCGGSMAIIQPEGDKEWRHVCNSCGYIDYFNPRMVVGCVVEHEGKILLCKRAIEPCRGLWTIPAGFMEIGESSAAGAERETYEEAHARVQVLSQYAHWDIPVIGQAYILFRAKLASPFTFSSGPESLEVALFDPASIPFDQIAFSSISITLRHYLQDMASGQWHLHHGVIDKVPGAAPNDPASFQLKDHFSMPVTLSQQ</sequence>
<accession>A0A383W9T0</accession>
<organism evidence="1 2">
    <name type="scientific">Tetradesmus obliquus</name>
    <name type="common">Green alga</name>
    <name type="synonym">Acutodesmus obliquus</name>
    <dbReference type="NCBI Taxonomy" id="3088"/>
    <lineage>
        <taxon>Eukaryota</taxon>
        <taxon>Viridiplantae</taxon>
        <taxon>Chlorophyta</taxon>
        <taxon>core chlorophytes</taxon>
        <taxon>Chlorophyceae</taxon>
        <taxon>CS clade</taxon>
        <taxon>Sphaeropleales</taxon>
        <taxon>Scenedesmaceae</taxon>
        <taxon>Tetradesmus</taxon>
    </lineage>
</organism>
<dbReference type="OrthoDB" id="447842at2759"/>
<dbReference type="PANTHER" id="PTHR43222:SF2">
    <property type="entry name" value="NUDIX HYDROLASE 23, CHLOROPLASTIC"/>
    <property type="match status" value="1"/>
</dbReference>
<dbReference type="InterPro" id="IPR020084">
    <property type="entry name" value="NUDIX_hydrolase_CS"/>
</dbReference>
<proteinExistence type="predicted"/>
<dbReference type="Gene3D" id="3.90.79.10">
    <property type="entry name" value="Nucleoside Triphosphate Pyrophosphohydrolase"/>
    <property type="match status" value="1"/>
</dbReference>
<dbReference type="InterPro" id="IPR015797">
    <property type="entry name" value="NUDIX_hydrolase-like_dom_sf"/>
</dbReference>
<dbReference type="InterPro" id="IPR000086">
    <property type="entry name" value="NUDIX_hydrolase_dom"/>
</dbReference>
<dbReference type="SUPFAM" id="SSF55811">
    <property type="entry name" value="Nudix"/>
    <property type="match status" value="1"/>
</dbReference>
<dbReference type="PROSITE" id="PS00893">
    <property type="entry name" value="NUDIX_BOX"/>
    <property type="match status" value="1"/>
</dbReference>
<protein>
    <submittedName>
        <fullName evidence="1">Uncharacterized protein</fullName>
    </submittedName>
</protein>
<dbReference type="Gene3D" id="2.20.70.10">
    <property type="match status" value="1"/>
</dbReference>
<dbReference type="PROSITE" id="PS51462">
    <property type="entry name" value="NUDIX"/>
    <property type="match status" value="1"/>
</dbReference>
<dbReference type="STRING" id="3088.A0A383W9T0"/>
<evidence type="ECO:0000313" key="2">
    <source>
        <dbReference type="Proteomes" id="UP000256970"/>
    </source>
</evidence>
<dbReference type="CDD" id="cd04511">
    <property type="entry name" value="NUDIX_Hydrolase"/>
    <property type="match status" value="1"/>
</dbReference>
<dbReference type="PANTHER" id="PTHR43222">
    <property type="entry name" value="NUDIX HYDROLASE 23"/>
    <property type="match status" value="1"/>
</dbReference>
<dbReference type="Pfam" id="PF00293">
    <property type="entry name" value="NUDIX"/>
    <property type="match status" value="1"/>
</dbReference>
<reference evidence="1 2" key="1">
    <citation type="submission" date="2016-10" db="EMBL/GenBank/DDBJ databases">
        <authorList>
            <person name="Cai Z."/>
        </authorList>
    </citation>
    <scope>NUCLEOTIDE SEQUENCE [LARGE SCALE GENOMIC DNA]</scope>
</reference>
<dbReference type="GO" id="GO:0016787">
    <property type="term" value="F:hydrolase activity"/>
    <property type="evidence" value="ECO:0007669"/>
    <property type="project" value="UniProtKB-KW"/>
</dbReference>
<dbReference type="AlphaFoldDB" id="A0A383W9T0"/>
<dbReference type="Pfam" id="PF14803">
    <property type="entry name" value="Zn_ribbon_Nudix"/>
    <property type="match status" value="1"/>
</dbReference>
<dbReference type="EMBL" id="FNXT01001202">
    <property type="protein sequence ID" value="SZX73942.1"/>
    <property type="molecule type" value="Genomic_DNA"/>
</dbReference>
<gene>
    <name evidence="1" type="ORF">BQ4739_LOCUS14203</name>
</gene>
<evidence type="ECO:0000313" key="1">
    <source>
        <dbReference type="EMBL" id="SZX73942.1"/>
    </source>
</evidence>
<keyword evidence="2" id="KW-1185">Reference proteome</keyword>
<dbReference type="Proteomes" id="UP000256970">
    <property type="component" value="Unassembled WGS sequence"/>
</dbReference>
<name>A0A383W9T0_TETOB</name>
<dbReference type="InterPro" id="IPR029401">
    <property type="entry name" value="Nudix_N"/>
</dbReference>